<dbReference type="AlphaFoldDB" id="A0A9Q1E050"/>
<feature type="compositionally biased region" description="Basic residues" evidence="7">
    <location>
        <begin position="30"/>
        <end position="50"/>
    </location>
</feature>
<feature type="domain" description="BHLH" evidence="9">
    <location>
        <begin position="37"/>
        <end position="90"/>
    </location>
</feature>
<keyword evidence="4" id="KW-0698">rRNA processing</keyword>
<feature type="compositionally biased region" description="Low complexity" evidence="7">
    <location>
        <begin position="511"/>
        <end position="520"/>
    </location>
</feature>
<sequence length="1148" mass="125802">MTVCCDSSPASGKGGSSPCSSPRATDASVNRRKVPCKRHRSTKGASKARRDHINSEIRSMRHLLPIGREDQERLSYLHSMSAICTYVRKSLFFQGLQPEEGESSSGLYAGFLQALPGFIMAMTSEGKLIYVSENVFEYLGLSMVDLLQGDSFYSMVERKEVNMVKSQLEDRSAEAVEKAFVCRMHASKAFRVRQGGSCTVLVRGRFQPPPPSSAGRPELDGAFVALCTPTVDRLKDDDLRQLGQTFRTTHRLDMAVAHACESTPFYLGYSSEDMIGRSWYNLLHPADLNLGIEAHKVLLQVDDGTPVEMVLRLQCRDLSWKRLYVRAAKDSGKQTVICTNHIISETEAEFLVQKIYTDIHGLSGFTQLQNCPQRPAMPHVCPCQGNGTVAGLKRPRLPSSPSEQPQNKTSRLEDPGESDSVPTSRACAGGSSPDDHQMATSPTSSHSPAPSHSPPAQEDEAESDFLLDICYYTEDLLSLPVYLPFQDSRCGSSGPLPATDALQPIAGHGFPPSDVGGTSPSPSPSPSYEFLSCPADARLVPDCLPTPDAASDGLSDCSFHPEPLLQPADEAGSSYFIPLPDPATPMTSDLSPTPGAVSGGVAFPYSEKERREISVLARQISSLASSFDTYRSAGQARSLGNGYKKAPADCGGCGRASDLTAPEAGAAGRMFSWSQSTLHPVKPELVLDEGVIDSILKDLDRVPGGDALPCSGPVSSCGPGVGVGPRSGQQTLGAADVLSFAALVEDLSREQPPGGATAMDTHILPPGLRENIELNQLNHFLRRDLQHGTSTVRYAQCNMMASKKKSGVLKRKSTGKSPGGLRQKLEAAEPVSSDGEDSELERNFALFSKRGATTSAGQKHESDPESDPEEDDGDLSSDGSESPEEARATESVAIQGDVESSDGEAEADSEDDSSDEEETQPGDDGEMNAEEDLKSELSTMSFEDIMKLQNKVGLKVYNEVAYGTKNKQAHGKKKRLNKNRPMEISAKRPAPFLRQVVPVKKPVLRDPRFDDLSGEYKPEIFEQTYSFIQDIKQKEKEMVQKKLRKVKGPKKKEELEQLLKRMVHQEEAHKRQQQQREKQLELKRKQRELVGHGHKPFFLKKSEQRKLELADKYRELKRSGKLENFLSKKRKRNATKDRRKLPPRHAEN</sequence>
<feature type="domain" description="PAS" evidence="8">
    <location>
        <begin position="266"/>
        <end position="302"/>
    </location>
</feature>
<feature type="compositionally biased region" description="Basic and acidic residues" evidence="7">
    <location>
        <begin position="1064"/>
        <end position="1091"/>
    </location>
</feature>
<feature type="region of interest" description="Disordered" evidence="7">
    <location>
        <begin position="392"/>
        <end position="460"/>
    </location>
</feature>
<dbReference type="GO" id="GO:0005730">
    <property type="term" value="C:nucleolus"/>
    <property type="evidence" value="ECO:0007669"/>
    <property type="project" value="UniProtKB-SubCell"/>
</dbReference>
<feature type="compositionally biased region" description="Acidic residues" evidence="7">
    <location>
        <begin position="899"/>
        <end position="930"/>
    </location>
</feature>
<keyword evidence="6" id="KW-0539">Nucleus</keyword>
<dbReference type="Pfam" id="PF23183">
    <property type="entry name" value="bHLH_NPAS4"/>
    <property type="match status" value="1"/>
</dbReference>
<feature type="region of interest" description="Disordered" evidence="7">
    <location>
        <begin position="803"/>
        <end position="938"/>
    </location>
</feature>
<evidence type="ECO:0000313" key="11">
    <source>
        <dbReference type="Proteomes" id="UP001152803"/>
    </source>
</evidence>
<reference evidence="10" key="1">
    <citation type="journal article" date="2023" name="Science">
        <title>Genome structures resolve the early diversification of teleost fishes.</title>
        <authorList>
            <person name="Parey E."/>
            <person name="Louis A."/>
            <person name="Montfort J."/>
            <person name="Bouchez O."/>
            <person name="Roques C."/>
            <person name="Iampietro C."/>
            <person name="Lluch J."/>
            <person name="Castinel A."/>
            <person name="Donnadieu C."/>
            <person name="Desvignes T."/>
            <person name="Floi Bucao C."/>
            <person name="Jouanno E."/>
            <person name="Wen M."/>
            <person name="Mejri S."/>
            <person name="Dirks R."/>
            <person name="Jansen H."/>
            <person name="Henkel C."/>
            <person name="Chen W.J."/>
            <person name="Zahm M."/>
            <person name="Cabau C."/>
            <person name="Klopp C."/>
            <person name="Thompson A.W."/>
            <person name="Robinson-Rechavi M."/>
            <person name="Braasch I."/>
            <person name="Lecointre G."/>
            <person name="Bobe J."/>
            <person name="Postlethwait J.H."/>
            <person name="Berthelot C."/>
            <person name="Roest Crollius H."/>
            <person name="Guiguen Y."/>
        </authorList>
    </citation>
    <scope>NUCLEOTIDE SEQUENCE</scope>
    <source>
        <strain evidence="10">Concon-B</strain>
    </source>
</reference>
<evidence type="ECO:0000259" key="8">
    <source>
        <dbReference type="PROSITE" id="PS50112"/>
    </source>
</evidence>
<dbReference type="InterPro" id="IPR011598">
    <property type="entry name" value="bHLH_dom"/>
</dbReference>
<keyword evidence="3" id="KW-0690">Ribosome biogenesis</keyword>
<feature type="compositionally biased region" description="Basic residues" evidence="7">
    <location>
        <begin position="967"/>
        <end position="978"/>
    </location>
</feature>
<dbReference type="InterPro" id="IPR009292">
    <property type="entry name" value="RRP36"/>
</dbReference>
<evidence type="ECO:0000256" key="7">
    <source>
        <dbReference type="SAM" id="MobiDB-lite"/>
    </source>
</evidence>
<dbReference type="EMBL" id="JAFJMO010000002">
    <property type="protein sequence ID" value="KAJ8285018.1"/>
    <property type="molecule type" value="Genomic_DNA"/>
</dbReference>
<comment type="similarity">
    <text evidence="2">Belongs to the RRP36 family.</text>
</comment>
<feature type="compositionally biased region" description="Low complexity" evidence="7">
    <location>
        <begin position="7"/>
        <end position="22"/>
    </location>
</feature>
<feature type="compositionally biased region" description="Basic residues" evidence="7">
    <location>
        <begin position="1127"/>
        <end position="1148"/>
    </location>
</feature>
<keyword evidence="5" id="KW-0238">DNA-binding</keyword>
<comment type="caution">
    <text evidence="10">The sequence shown here is derived from an EMBL/GenBank/DDBJ whole genome shotgun (WGS) entry which is preliminary data.</text>
</comment>
<feature type="region of interest" description="Disordered" evidence="7">
    <location>
        <begin position="494"/>
        <end position="528"/>
    </location>
</feature>
<name>A0A9Q1E050_CONCO</name>
<gene>
    <name evidence="10" type="ORF">COCON_G00038680</name>
</gene>
<protein>
    <submittedName>
        <fullName evidence="10">Uncharacterized protein</fullName>
    </submittedName>
</protein>
<feature type="region of interest" description="Disordered" evidence="7">
    <location>
        <begin position="965"/>
        <end position="989"/>
    </location>
</feature>
<dbReference type="Pfam" id="PF14598">
    <property type="entry name" value="PAS_11"/>
    <property type="match status" value="1"/>
</dbReference>
<feature type="region of interest" description="Disordered" evidence="7">
    <location>
        <begin position="1064"/>
        <end position="1102"/>
    </location>
</feature>
<dbReference type="Pfam" id="PF06102">
    <property type="entry name" value="RRP36"/>
    <property type="match status" value="1"/>
</dbReference>
<proteinExistence type="inferred from homology"/>
<feature type="compositionally biased region" description="Basic residues" evidence="7">
    <location>
        <begin position="803"/>
        <end position="814"/>
    </location>
</feature>
<dbReference type="InterPro" id="IPR000014">
    <property type="entry name" value="PAS"/>
</dbReference>
<dbReference type="InterPro" id="IPR056192">
    <property type="entry name" value="bHLH_NPAS4"/>
</dbReference>
<organism evidence="10 11">
    <name type="scientific">Conger conger</name>
    <name type="common">Conger eel</name>
    <name type="synonym">Muraena conger</name>
    <dbReference type="NCBI Taxonomy" id="82655"/>
    <lineage>
        <taxon>Eukaryota</taxon>
        <taxon>Metazoa</taxon>
        <taxon>Chordata</taxon>
        <taxon>Craniata</taxon>
        <taxon>Vertebrata</taxon>
        <taxon>Euteleostomi</taxon>
        <taxon>Actinopterygii</taxon>
        <taxon>Neopterygii</taxon>
        <taxon>Teleostei</taxon>
        <taxon>Anguilliformes</taxon>
        <taxon>Congridae</taxon>
        <taxon>Conger</taxon>
    </lineage>
</organism>
<dbReference type="Gene3D" id="3.30.450.20">
    <property type="entry name" value="PAS domain"/>
    <property type="match status" value="2"/>
</dbReference>
<evidence type="ECO:0000256" key="6">
    <source>
        <dbReference type="ARBA" id="ARBA00023242"/>
    </source>
</evidence>
<dbReference type="PROSITE" id="PS50112">
    <property type="entry name" value="PAS"/>
    <property type="match status" value="2"/>
</dbReference>
<feature type="region of interest" description="Disordered" evidence="7">
    <location>
        <begin position="1119"/>
        <end position="1148"/>
    </location>
</feature>
<evidence type="ECO:0000313" key="10">
    <source>
        <dbReference type="EMBL" id="KAJ8285018.1"/>
    </source>
</evidence>
<feature type="region of interest" description="Disordered" evidence="7">
    <location>
        <begin position="1"/>
        <end position="52"/>
    </location>
</feature>
<evidence type="ECO:0000256" key="1">
    <source>
        <dbReference type="ARBA" id="ARBA00004604"/>
    </source>
</evidence>
<dbReference type="OrthoDB" id="9978016at2759"/>
<dbReference type="GO" id="GO:0003677">
    <property type="term" value="F:DNA binding"/>
    <property type="evidence" value="ECO:0007669"/>
    <property type="project" value="UniProtKB-KW"/>
</dbReference>
<dbReference type="SUPFAM" id="SSF55785">
    <property type="entry name" value="PYP-like sensor domain (PAS domain)"/>
    <property type="match status" value="2"/>
</dbReference>
<evidence type="ECO:0000256" key="5">
    <source>
        <dbReference type="ARBA" id="ARBA00023125"/>
    </source>
</evidence>
<dbReference type="GO" id="GO:0030686">
    <property type="term" value="C:90S preribosome"/>
    <property type="evidence" value="ECO:0007669"/>
    <property type="project" value="TreeGrafter"/>
</dbReference>
<dbReference type="CDD" id="cd19697">
    <property type="entry name" value="bHLH-PAS_NPAS4_PASD10"/>
    <property type="match status" value="1"/>
</dbReference>
<dbReference type="CDD" id="cd00130">
    <property type="entry name" value="PAS"/>
    <property type="match status" value="2"/>
</dbReference>
<evidence type="ECO:0000259" key="9">
    <source>
        <dbReference type="PROSITE" id="PS50888"/>
    </source>
</evidence>
<accession>A0A9Q1E050</accession>
<feature type="domain" description="PAS" evidence="8">
    <location>
        <begin position="104"/>
        <end position="169"/>
    </location>
</feature>
<evidence type="ECO:0000256" key="2">
    <source>
        <dbReference type="ARBA" id="ARBA00009418"/>
    </source>
</evidence>
<dbReference type="SMART" id="SM00091">
    <property type="entry name" value="PAS"/>
    <property type="match status" value="2"/>
</dbReference>
<feature type="compositionally biased region" description="Polar residues" evidence="7">
    <location>
        <begin position="399"/>
        <end position="409"/>
    </location>
</feature>
<dbReference type="PANTHER" id="PTHR21738">
    <property type="entry name" value="RIBOSOMAL RNA PROCESSING PROTEIN 36 HOMOLOG"/>
    <property type="match status" value="1"/>
</dbReference>
<dbReference type="GO" id="GO:0000462">
    <property type="term" value="P:maturation of SSU-rRNA from tricistronic rRNA transcript (SSU-rRNA, 5.8S rRNA, LSU-rRNA)"/>
    <property type="evidence" value="ECO:0007669"/>
    <property type="project" value="TreeGrafter"/>
</dbReference>
<dbReference type="PANTHER" id="PTHR21738:SF0">
    <property type="entry name" value="RIBOSOMAL RNA PROCESSING PROTEIN 36 HOMOLOG"/>
    <property type="match status" value="1"/>
</dbReference>
<dbReference type="GO" id="GO:0046983">
    <property type="term" value="F:protein dimerization activity"/>
    <property type="evidence" value="ECO:0007669"/>
    <property type="project" value="InterPro"/>
</dbReference>
<comment type="subcellular location">
    <subcellularLocation>
        <location evidence="1">Nucleus</location>
        <location evidence="1">Nucleolus</location>
    </subcellularLocation>
</comment>
<keyword evidence="11" id="KW-1185">Reference proteome</keyword>
<evidence type="ECO:0000256" key="4">
    <source>
        <dbReference type="ARBA" id="ARBA00022552"/>
    </source>
</evidence>
<evidence type="ECO:0000256" key="3">
    <source>
        <dbReference type="ARBA" id="ARBA00022517"/>
    </source>
</evidence>
<dbReference type="PROSITE" id="PS50888">
    <property type="entry name" value="BHLH"/>
    <property type="match status" value="1"/>
</dbReference>
<feature type="compositionally biased region" description="Acidic residues" evidence="7">
    <location>
        <begin position="864"/>
        <end position="875"/>
    </location>
</feature>
<feature type="compositionally biased region" description="Low complexity" evidence="7">
    <location>
        <begin position="439"/>
        <end position="456"/>
    </location>
</feature>
<dbReference type="InterPro" id="IPR035965">
    <property type="entry name" value="PAS-like_dom_sf"/>
</dbReference>
<dbReference type="Proteomes" id="UP001152803">
    <property type="component" value="Unassembled WGS sequence"/>
</dbReference>